<evidence type="ECO:0000313" key="2">
    <source>
        <dbReference type="Proteomes" id="UP000645217"/>
    </source>
</evidence>
<name>A0A917QPQ3_9ACTN</name>
<gene>
    <name evidence="1" type="ORF">GCM10007964_01760</name>
</gene>
<dbReference type="RefSeq" id="WP_189160974.1">
    <property type="nucleotide sequence ID" value="NZ_BMNT01000001.1"/>
</dbReference>
<comment type="caution">
    <text evidence="1">The sequence shown here is derived from an EMBL/GenBank/DDBJ whole genome shotgun (WGS) entry which is preliminary data.</text>
</comment>
<protein>
    <submittedName>
        <fullName evidence="1">Uncharacterized protein</fullName>
    </submittedName>
</protein>
<reference evidence="1" key="1">
    <citation type="journal article" date="2014" name="Int. J. Syst. Evol. Microbiol.">
        <title>Complete genome sequence of Corynebacterium casei LMG S-19264T (=DSM 44701T), isolated from a smear-ripened cheese.</title>
        <authorList>
            <consortium name="US DOE Joint Genome Institute (JGI-PGF)"/>
            <person name="Walter F."/>
            <person name="Albersmeier A."/>
            <person name="Kalinowski J."/>
            <person name="Ruckert C."/>
        </authorList>
    </citation>
    <scope>NUCLEOTIDE SEQUENCE</scope>
    <source>
        <strain evidence="1">JCM 13064</strain>
    </source>
</reference>
<keyword evidence="2" id="KW-1185">Reference proteome</keyword>
<sequence length="138" mass="15050">MKNTVTQNEQATPPVVVEARQYADGWSRLAGFLEDHPEIAEGASVGSISSVMRYLSHHTEDPARFMVDASQACVDAGGRVEPDVDGRFAGVKLSFGPVRVFVYTDAHRVATHRVTGTVEKVEYTLTFDLPEQAAAVTR</sequence>
<dbReference type="AlphaFoldDB" id="A0A917QPQ3"/>
<reference evidence="1" key="2">
    <citation type="submission" date="2020-09" db="EMBL/GenBank/DDBJ databases">
        <authorList>
            <person name="Sun Q."/>
            <person name="Ohkuma M."/>
        </authorList>
    </citation>
    <scope>NUCLEOTIDE SEQUENCE</scope>
    <source>
        <strain evidence="1">JCM 13064</strain>
    </source>
</reference>
<dbReference type="Proteomes" id="UP000645217">
    <property type="component" value="Unassembled WGS sequence"/>
</dbReference>
<organism evidence="1 2">
    <name type="scientific">Sphaerisporangium melleum</name>
    <dbReference type="NCBI Taxonomy" id="321316"/>
    <lineage>
        <taxon>Bacteria</taxon>
        <taxon>Bacillati</taxon>
        <taxon>Actinomycetota</taxon>
        <taxon>Actinomycetes</taxon>
        <taxon>Streptosporangiales</taxon>
        <taxon>Streptosporangiaceae</taxon>
        <taxon>Sphaerisporangium</taxon>
    </lineage>
</organism>
<evidence type="ECO:0000313" key="1">
    <source>
        <dbReference type="EMBL" id="GGK62262.1"/>
    </source>
</evidence>
<proteinExistence type="predicted"/>
<dbReference type="EMBL" id="BMNT01000001">
    <property type="protein sequence ID" value="GGK62262.1"/>
    <property type="molecule type" value="Genomic_DNA"/>
</dbReference>
<accession>A0A917QPQ3</accession>